<keyword evidence="1" id="KW-0472">Membrane</keyword>
<dbReference type="EMBL" id="CP080096">
    <property type="protein sequence ID" value="QYD72558.1"/>
    <property type="molecule type" value="Genomic_DNA"/>
</dbReference>
<sequence length="364" mass="39466">MDCTQGCTEDPKDKPAPIIIAICVNKEAKQTTEIASQKATQSTEKMLFPRPTISGLTDDPLIFEQSLLSQQLACRLPIRLAPDISVAPSQEAHIVEVSKRSIPQKLIDEVAAGGSEETAIDSNKIATRNWLASQLGGALGFYSDNKQWVRELWSEKFRLIKIIHKRAGERWYVVFTGNPRLRKFITATRYGVKNEKVLTIAGGAGTLESGAAAAWESSKGAFKKGGLWALIFTITLDTTEWLHDYQQVGSDGKPRKDFVDLLGKIGMDLVKVGLSAAIASVVVGVAAATAALVVAVPMAVVIVGTLAVAIFVGYKLDELDKKIDATGHATSWLRSLGQSVKDAAQYLEKSMPKDYEGYPAMFVP</sequence>
<dbReference type="RefSeq" id="WP_219801981.1">
    <property type="nucleotide sequence ID" value="NZ_CP080096.1"/>
</dbReference>
<dbReference type="Proteomes" id="UP000826462">
    <property type="component" value="Chromosome 2"/>
</dbReference>
<name>A0ABX8UU68_9BURK</name>
<keyword evidence="1" id="KW-1133">Transmembrane helix</keyword>
<feature type="transmembrane region" description="Helical" evidence="1">
    <location>
        <begin position="294"/>
        <end position="314"/>
    </location>
</feature>
<reference evidence="2 3" key="1">
    <citation type="submission" date="2021-07" db="EMBL/GenBank/DDBJ databases">
        <title>Paraburkholderia edwinii protects Aspergillus sp. from phenazines by acting as a toxin sponge.</title>
        <authorList>
            <person name="Dahlstrom K.M."/>
            <person name="Newman D.K."/>
        </authorList>
    </citation>
    <scope>NUCLEOTIDE SEQUENCE [LARGE SCALE GENOMIC DNA]</scope>
    <source>
        <strain evidence="2 3">Pe01</strain>
    </source>
</reference>
<keyword evidence="3" id="KW-1185">Reference proteome</keyword>
<proteinExistence type="predicted"/>
<evidence type="ECO:0000313" key="2">
    <source>
        <dbReference type="EMBL" id="QYD72558.1"/>
    </source>
</evidence>
<accession>A0ABX8UU68</accession>
<gene>
    <name evidence="2" type="ORF">KZJ38_22835</name>
</gene>
<evidence type="ECO:0000256" key="1">
    <source>
        <dbReference type="SAM" id="Phobius"/>
    </source>
</evidence>
<keyword evidence="1" id="KW-0812">Transmembrane</keyword>
<organism evidence="2 3">
    <name type="scientific">Paraburkholderia edwinii</name>
    <dbReference type="NCBI Taxonomy" id="2861782"/>
    <lineage>
        <taxon>Bacteria</taxon>
        <taxon>Pseudomonadati</taxon>
        <taxon>Pseudomonadota</taxon>
        <taxon>Betaproteobacteria</taxon>
        <taxon>Burkholderiales</taxon>
        <taxon>Burkholderiaceae</taxon>
        <taxon>Paraburkholderia</taxon>
    </lineage>
</organism>
<evidence type="ECO:0000313" key="3">
    <source>
        <dbReference type="Proteomes" id="UP000826462"/>
    </source>
</evidence>
<feature type="transmembrane region" description="Helical" evidence="1">
    <location>
        <begin position="269"/>
        <end position="288"/>
    </location>
</feature>
<protein>
    <submittedName>
        <fullName evidence="2">Uncharacterized protein</fullName>
    </submittedName>
</protein>